<organism evidence="3">
    <name type="scientific">Eucalyptus grandis</name>
    <name type="common">Flooded gum</name>
    <dbReference type="NCBI Taxonomy" id="71139"/>
    <lineage>
        <taxon>Eukaryota</taxon>
        <taxon>Viridiplantae</taxon>
        <taxon>Streptophyta</taxon>
        <taxon>Embryophyta</taxon>
        <taxon>Tracheophyta</taxon>
        <taxon>Spermatophyta</taxon>
        <taxon>Magnoliopsida</taxon>
        <taxon>eudicotyledons</taxon>
        <taxon>Gunneridae</taxon>
        <taxon>Pentapetalae</taxon>
        <taxon>rosids</taxon>
        <taxon>malvids</taxon>
        <taxon>Myrtales</taxon>
        <taxon>Myrtaceae</taxon>
        <taxon>Myrtoideae</taxon>
        <taxon>Eucalypteae</taxon>
        <taxon>Eucalyptus</taxon>
    </lineage>
</organism>
<evidence type="ECO:0000256" key="2">
    <source>
        <dbReference type="SAM" id="MobiDB-lite"/>
    </source>
</evidence>
<feature type="compositionally biased region" description="Basic and acidic residues" evidence="2">
    <location>
        <begin position="75"/>
        <end position="105"/>
    </location>
</feature>
<feature type="compositionally biased region" description="Basic and acidic residues" evidence="2">
    <location>
        <begin position="124"/>
        <end position="140"/>
    </location>
</feature>
<feature type="compositionally biased region" description="Polar residues" evidence="2">
    <location>
        <begin position="64"/>
        <end position="74"/>
    </location>
</feature>
<dbReference type="eggNOG" id="ENOG502S0M9">
    <property type="taxonomic scope" value="Eukaryota"/>
</dbReference>
<dbReference type="FunCoup" id="A0A059C456">
    <property type="interactions" value="145"/>
</dbReference>
<feature type="region of interest" description="Disordered" evidence="2">
    <location>
        <begin position="57"/>
        <end position="186"/>
    </location>
</feature>
<sequence length="254" mass="28362">MADFSHLSDTDDSAVEDLVSQAKDLCVLEQVAAINCSSFAADDSILPSDLESRFRKLRSFPVSKPQTALQSSSYRKTEPALDGEARPKPGAKPEDPQGNGRRDSSGSDSWNSSAEDAIFSPPKRNPEEKSPRESATKHDPVYSPTYRYDSRKKSKSPSPSPPRKGGCFWCSPKKSTPRKRDESRAIEKAMSRSFKWMEEDEVLSDLGGFSVKEQQKLLKKAMKEEERITREAEKIARMARQASARMMTTSSDDD</sequence>
<reference evidence="3" key="1">
    <citation type="submission" date="2013-07" db="EMBL/GenBank/DDBJ databases">
        <title>The genome of Eucalyptus grandis.</title>
        <authorList>
            <person name="Schmutz J."/>
            <person name="Hayes R."/>
            <person name="Myburg A."/>
            <person name="Tuskan G."/>
            <person name="Grattapaglia D."/>
            <person name="Rokhsar D.S."/>
        </authorList>
    </citation>
    <scope>NUCLEOTIDE SEQUENCE</scope>
    <source>
        <tissue evidence="3">Leaf extractions</tissue>
    </source>
</reference>
<dbReference type="AlphaFoldDB" id="A0A059C456"/>
<dbReference type="InParanoid" id="A0A059C456"/>
<dbReference type="PANTHER" id="PTHR35692:SF1">
    <property type="entry name" value="F26F24.11"/>
    <property type="match status" value="1"/>
</dbReference>
<protein>
    <submittedName>
        <fullName evidence="3">Uncharacterized protein</fullName>
    </submittedName>
</protein>
<evidence type="ECO:0000256" key="1">
    <source>
        <dbReference type="SAM" id="Coils"/>
    </source>
</evidence>
<dbReference type="STRING" id="71139.A0A059C456"/>
<gene>
    <name evidence="3" type="ORF">EUGRSUZ_E01174</name>
</gene>
<evidence type="ECO:0000313" key="3">
    <source>
        <dbReference type="EMBL" id="KCW72730.1"/>
    </source>
</evidence>
<dbReference type="EMBL" id="KK198757">
    <property type="protein sequence ID" value="KCW72730.1"/>
    <property type="molecule type" value="Genomic_DNA"/>
</dbReference>
<accession>A0A059C456</accession>
<dbReference type="OrthoDB" id="1936256at2759"/>
<dbReference type="Gramene" id="KCW72730">
    <property type="protein sequence ID" value="KCW72730"/>
    <property type="gene ID" value="EUGRSUZ_E01174"/>
</dbReference>
<keyword evidence="1" id="KW-0175">Coiled coil</keyword>
<dbReference type="OMA" id="KSGCFWC"/>
<feature type="coiled-coil region" evidence="1">
    <location>
        <begin position="211"/>
        <end position="241"/>
    </location>
</feature>
<proteinExistence type="predicted"/>
<name>A0A059C456_EUCGR</name>
<dbReference type="KEGG" id="egr:104444200"/>
<dbReference type="PANTHER" id="PTHR35692">
    <property type="entry name" value="F26F24.11"/>
    <property type="match status" value="1"/>
</dbReference>